<comment type="caution">
    <text evidence="4">The sequence shown here is derived from an EMBL/GenBank/DDBJ whole genome shotgun (WGS) entry which is preliminary data.</text>
</comment>
<reference evidence="4" key="1">
    <citation type="submission" date="2013-08" db="EMBL/GenBank/DDBJ databases">
        <authorList>
            <person name="Mendez C."/>
            <person name="Richter M."/>
            <person name="Ferrer M."/>
            <person name="Sanchez J."/>
        </authorList>
    </citation>
    <scope>NUCLEOTIDE SEQUENCE</scope>
</reference>
<dbReference type="GO" id="GO:0016627">
    <property type="term" value="F:oxidoreductase activity, acting on the CH-CH group of donors"/>
    <property type="evidence" value="ECO:0007669"/>
    <property type="project" value="InterPro"/>
</dbReference>
<gene>
    <name evidence="4" type="ORF">B2A_09249</name>
</gene>
<name>T1AUA4_9ZZZZ</name>
<dbReference type="InterPro" id="IPR036250">
    <property type="entry name" value="AcylCo_DH-like_C"/>
</dbReference>
<dbReference type="InterPro" id="IPR052161">
    <property type="entry name" value="Mycobact_Acyl-CoA_DH"/>
</dbReference>
<dbReference type="PANTHER" id="PTHR43292">
    <property type="entry name" value="ACYL-COA DEHYDROGENASE"/>
    <property type="match status" value="1"/>
</dbReference>
<protein>
    <submittedName>
        <fullName evidence="4">Acyl-CoA dehydrogenase domain-containing protein</fullName>
    </submittedName>
</protein>
<feature type="non-terminal residue" evidence="4">
    <location>
        <position position="1"/>
    </location>
</feature>
<dbReference type="Pfam" id="PF00441">
    <property type="entry name" value="Acyl-CoA_dh_1"/>
    <property type="match status" value="1"/>
</dbReference>
<proteinExistence type="predicted"/>
<dbReference type="GO" id="GO:0005886">
    <property type="term" value="C:plasma membrane"/>
    <property type="evidence" value="ECO:0007669"/>
    <property type="project" value="TreeGrafter"/>
</dbReference>
<evidence type="ECO:0000256" key="1">
    <source>
        <dbReference type="ARBA" id="ARBA00022630"/>
    </source>
</evidence>
<keyword evidence="2" id="KW-0560">Oxidoreductase</keyword>
<keyword evidence="1" id="KW-0285">Flavoprotein</keyword>
<organism evidence="4">
    <name type="scientific">mine drainage metagenome</name>
    <dbReference type="NCBI Taxonomy" id="410659"/>
    <lineage>
        <taxon>unclassified sequences</taxon>
        <taxon>metagenomes</taxon>
        <taxon>ecological metagenomes</taxon>
    </lineage>
</organism>
<reference evidence="4" key="2">
    <citation type="journal article" date="2014" name="ISME J.">
        <title>Microbial stratification in low pH oxic and suboxic macroscopic growths along an acid mine drainage.</title>
        <authorList>
            <person name="Mendez-Garcia C."/>
            <person name="Mesa V."/>
            <person name="Sprenger R.R."/>
            <person name="Richter M."/>
            <person name="Diez M.S."/>
            <person name="Solano J."/>
            <person name="Bargiela R."/>
            <person name="Golyshina O.V."/>
            <person name="Manteca A."/>
            <person name="Ramos J.L."/>
            <person name="Gallego J.R."/>
            <person name="Llorente I."/>
            <person name="Martins Dos Santos V.A."/>
            <person name="Jensen O.N."/>
            <person name="Pelaez A.I."/>
            <person name="Sanchez J."/>
            <person name="Ferrer M."/>
        </authorList>
    </citation>
    <scope>NUCLEOTIDE SEQUENCE</scope>
</reference>
<dbReference type="SUPFAM" id="SSF47203">
    <property type="entry name" value="Acyl-CoA dehydrogenase C-terminal domain-like"/>
    <property type="match status" value="1"/>
</dbReference>
<feature type="domain" description="Acyl-CoA dehydrogenase/oxidase C-terminal" evidence="3">
    <location>
        <begin position="5"/>
        <end position="74"/>
    </location>
</feature>
<accession>T1AUA4</accession>
<evidence type="ECO:0000259" key="3">
    <source>
        <dbReference type="Pfam" id="PF00441"/>
    </source>
</evidence>
<dbReference type="AlphaFoldDB" id="T1AUA4"/>
<dbReference type="PANTHER" id="PTHR43292:SF3">
    <property type="entry name" value="ACYL-COA DEHYDROGENASE FADE29"/>
    <property type="match status" value="1"/>
</dbReference>
<dbReference type="InterPro" id="IPR009075">
    <property type="entry name" value="AcylCo_DH/oxidase_C"/>
</dbReference>
<sequence>QPGPEVGWNKVFNAEFNQRRSAFAIDVNGMGSIAWMPDDKDAESRVQTFLRARASTIEGGTSEVLRNQMAERILGLPRDIDADTGIPWSDIKRN</sequence>
<dbReference type="EMBL" id="AUZZ01006682">
    <property type="protein sequence ID" value="EQD45590.1"/>
    <property type="molecule type" value="Genomic_DNA"/>
</dbReference>
<dbReference type="Gene3D" id="1.20.140.10">
    <property type="entry name" value="Butyryl-CoA Dehydrogenase, subunit A, domain 3"/>
    <property type="match status" value="1"/>
</dbReference>
<evidence type="ECO:0000256" key="2">
    <source>
        <dbReference type="ARBA" id="ARBA00023002"/>
    </source>
</evidence>
<evidence type="ECO:0000313" key="4">
    <source>
        <dbReference type="EMBL" id="EQD45590.1"/>
    </source>
</evidence>